<evidence type="ECO:0000313" key="2">
    <source>
        <dbReference type="Proteomes" id="UP000018093"/>
    </source>
</evidence>
<evidence type="ECO:0008006" key="3">
    <source>
        <dbReference type="Google" id="ProtNLM"/>
    </source>
</evidence>
<dbReference type="Proteomes" id="UP000018093">
    <property type="component" value="Unassembled WGS sequence"/>
</dbReference>
<sequence length="296" mass="34644">MKNYLKSEEFKIDREEKIKGVSYDSKIQWLKQLENVLEEYCYLMDPIKSENSNTSGEFFLKDLDDFCNKMTNSNAMDMVMNQIETMIANKIEQSMSKEGESSPPLTARSIFKIKKGEMHSWFYSCLENTFKDVGIEKIHAYTTNYDDLIDRVLSTRQKSANVVHLHGYYDEPNSIVCCSPNKKADKTKRKLKELSVNLEKSKIIVLFGLGLESDPHIREVLNQMKDRQFIIIEANPAEYFVKRIEKLEEYQFLKNNYIYFINTAKCILDNSKLREAAKSPELLIERLQEILADIYK</sequence>
<evidence type="ECO:0000313" key="1">
    <source>
        <dbReference type="EMBL" id="CDE22618.1"/>
    </source>
</evidence>
<dbReference type="SUPFAM" id="SSF52467">
    <property type="entry name" value="DHS-like NAD/FAD-binding domain"/>
    <property type="match status" value="1"/>
</dbReference>
<organism evidence="1 2">
    <name type="scientific">Amedibacillus dolichus CAG:375</name>
    <dbReference type="NCBI Taxonomy" id="1263076"/>
    <lineage>
        <taxon>Bacteria</taxon>
        <taxon>Bacillati</taxon>
        <taxon>Bacillota</taxon>
        <taxon>Erysipelotrichia</taxon>
        <taxon>Erysipelotrichales</taxon>
        <taxon>Erysipelotrichaceae</taxon>
        <taxon>Amedibacillus</taxon>
    </lineage>
</organism>
<dbReference type="AlphaFoldDB" id="R7G762"/>
<accession>R7G762</accession>
<protein>
    <recommendedName>
        <fullName evidence="3">SIR2-like domain-containing protein</fullName>
    </recommendedName>
</protein>
<reference evidence="1" key="1">
    <citation type="submission" date="2012-11" db="EMBL/GenBank/DDBJ databases">
        <title>Dependencies among metagenomic species, viruses, plasmids and units of genetic variation.</title>
        <authorList>
            <person name="Nielsen H.B."/>
            <person name="Almeida M."/>
            <person name="Juncker A.S."/>
            <person name="Rasmussen S."/>
            <person name="Li J."/>
            <person name="Sunagawa S."/>
            <person name="Plichta D."/>
            <person name="Gautier L."/>
            <person name="Le Chatelier E."/>
            <person name="Peletier E."/>
            <person name="Bonde I."/>
            <person name="Nielsen T."/>
            <person name="Manichanh C."/>
            <person name="Arumugam M."/>
            <person name="Batto J."/>
            <person name="Santos M.B.Q.D."/>
            <person name="Blom N."/>
            <person name="Borruel N."/>
            <person name="Burgdorf K.S."/>
            <person name="Boumezbeur F."/>
            <person name="Casellas F."/>
            <person name="Dore J."/>
            <person name="Guarner F."/>
            <person name="Hansen T."/>
            <person name="Hildebrand F."/>
            <person name="Kaas R.S."/>
            <person name="Kennedy S."/>
            <person name="Kristiansen K."/>
            <person name="Kultima J.R."/>
            <person name="Leonard P."/>
            <person name="Levenez F."/>
            <person name="Lund O."/>
            <person name="Moumen B."/>
            <person name="Le Paslier D."/>
            <person name="Pons N."/>
            <person name="Pedersen O."/>
            <person name="Prifti E."/>
            <person name="Qin J."/>
            <person name="Raes J."/>
            <person name="Tap J."/>
            <person name="Tims S."/>
            <person name="Ussery D.W."/>
            <person name="Yamada T."/>
            <person name="MetaHit consortium"/>
            <person name="Renault P."/>
            <person name="Sicheritz-Ponten T."/>
            <person name="Bork P."/>
            <person name="Wang J."/>
            <person name="Brunak S."/>
            <person name="Ehrlich S.D."/>
        </authorList>
    </citation>
    <scope>NUCLEOTIDE SEQUENCE [LARGE SCALE GENOMIC DNA]</scope>
</reference>
<dbReference type="EMBL" id="CBIN010000109">
    <property type="protein sequence ID" value="CDE22618.1"/>
    <property type="molecule type" value="Genomic_DNA"/>
</dbReference>
<proteinExistence type="predicted"/>
<dbReference type="InterPro" id="IPR029035">
    <property type="entry name" value="DHS-like_NAD/FAD-binding_dom"/>
</dbReference>
<gene>
    <name evidence="1" type="ORF">BN631_01130</name>
</gene>
<comment type="caution">
    <text evidence="1">The sequence shown here is derived from an EMBL/GenBank/DDBJ whole genome shotgun (WGS) entry which is preliminary data.</text>
</comment>
<name>R7G762_9FIRM</name>